<name>A0AAD3STX0_NEPGR</name>
<proteinExistence type="predicted"/>
<organism evidence="1 2">
    <name type="scientific">Nepenthes gracilis</name>
    <name type="common">Slender pitcher plant</name>
    <dbReference type="NCBI Taxonomy" id="150966"/>
    <lineage>
        <taxon>Eukaryota</taxon>
        <taxon>Viridiplantae</taxon>
        <taxon>Streptophyta</taxon>
        <taxon>Embryophyta</taxon>
        <taxon>Tracheophyta</taxon>
        <taxon>Spermatophyta</taxon>
        <taxon>Magnoliopsida</taxon>
        <taxon>eudicotyledons</taxon>
        <taxon>Gunneridae</taxon>
        <taxon>Pentapetalae</taxon>
        <taxon>Caryophyllales</taxon>
        <taxon>Nepenthaceae</taxon>
        <taxon>Nepenthes</taxon>
    </lineage>
</organism>
<reference evidence="1" key="1">
    <citation type="submission" date="2023-05" db="EMBL/GenBank/DDBJ databases">
        <title>Nepenthes gracilis genome sequencing.</title>
        <authorList>
            <person name="Fukushima K."/>
        </authorList>
    </citation>
    <scope>NUCLEOTIDE SEQUENCE</scope>
    <source>
        <strain evidence="1">SING2019-196</strain>
    </source>
</reference>
<evidence type="ECO:0000313" key="1">
    <source>
        <dbReference type="EMBL" id="GMH17528.1"/>
    </source>
</evidence>
<dbReference type="AlphaFoldDB" id="A0AAD3STX0"/>
<keyword evidence="2" id="KW-1185">Reference proteome</keyword>
<dbReference type="Proteomes" id="UP001279734">
    <property type="component" value="Unassembled WGS sequence"/>
</dbReference>
<protein>
    <submittedName>
        <fullName evidence="1">Uncharacterized protein</fullName>
    </submittedName>
</protein>
<dbReference type="EMBL" id="BSYO01000018">
    <property type="protein sequence ID" value="GMH17528.1"/>
    <property type="molecule type" value="Genomic_DNA"/>
</dbReference>
<gene>
    <name evidence="1" type="ORF">Nepgr_019369</name>
</gene>
<comment type="caution">
    <text evidence="1">The sequence shown here is derived from an EMBL/GenBank/DDBJ whole genome shotgun (WGS) entry which is preliminary data.</text>
</comment>
<accession>A0AAD3STX0</accession>
<evidence type="ECO:0000313" key="2">
    <source>
        <dbReference type="Proteomes" id="UP001279734"/>
    </source>
</evidence>
<sequence length="73" mass="8165">MEAPFPGKRAKEKKIDYVVFRGRRKAPLSYRLSENVRIPPAGCRQAISLVSANGRAYMSSLAKEIQNSKAQKV</sequence>